<gene>
    <name evidence="2" type="ORF">BDD43_3114</name>
</gene>
<comment type="caution">
    <text evidence="2">The sequence shown here is derived from an EMBL/GenBank/DDBJ whole genome shotgun (WGS) entry which is preliminary data.</text>
</comment>
<feature type="domain" description="DUF4935" evidence="1">
    <location>
        <begin position="5"/>
        <end position="164"/>
    </location>
</feature>
<evidence type="ECO:0000259" key="1">
    <source>
        <dbReference type="Pfam" id="PF16289"/>
    </source>
</evidence>
<dbReference type="RefSeq" id="WP_121198469.1">
    <property type="nucleotide sequence ID" value="NZ_RBKU01000001.1"/>
</dbReference>
<dbReference type="OrthoDB" id="1409568at2"/>
<sequence length="360" mass="42763">MYKFIILDTNIYRQLGTHFYDHIDYKSLKDYSYASGSELVVPLTVLNEYLDFYQNEVLGKAINEIQRGYDKLKKLDKFTKIKTPELKKRADTQLSFIRRKLLETNKLSRKNDLLNEADLLDFLIENKQEGKKDNTRDYLIWLNAISFAVVHEDYHVMLISDDKIFTENEHFQHLKQKYKVKNISIYKNIPAYLSEYGFNSPLLTGELILEHIPVEVIKQELLDDKNSIPSHISRFYYDTIREFKLEKFAIEGIRIESFYAHKETKSDDVDIIAHIQVKVNMVFEPEHDMEALRNYLERSRLENLFDLDTFDQQGRPIFDDEILFLFTLSYSDKDNKITSADFIDFFPDDYKSKRIAKMIT</sequence>
<reference evidence="2 3" key="1">
    <citation type="submission" date="2018-10" db="EMBL/GenBank/DDBJ databases">
        <title>Genomic Encyclopedia of Archaeal and Bacterial Type Strains, Phase II (KMG-II): from individual species to whole genera.</title>
        <authorList>
            <person name="Goeker M."/>
        </authorList>
    </citation>
    <scope>NUCLEOTIDE SEQUENCE [LARGE SCALE GENOMIC DNA]</scope>
    <source>
        <strain evidence="2 3">DSM 18602</strain>
    </source>
</reference>
<dbReference type="AlphaFoldDB" id="A0A495J2M8"/>
<name>A0A495J2M8_9SPHI</name>
<evidence type="ECO:0000313" key="2">
    <source>
        <dbReference type="EMBL" id="RKR82921.1"/>
    </source>
</evidence>
<protein>
    <recommendedName>
        <fullName evidence="1">DUF4935 domain-containing protein</fullName>
    </recommendedName>
</protein>
<proteinExistence type="predicted"/>
<dbReference type="Proteomes" id="UP000268007">
    <property type="component" value="Unassembled WGS sequence"/>
</dbReference>
<accession>A0A495J2M8</accession>
<dbReference type="InterPro" id="IPR032557">
    <property type="entry name" value="DUF4935"/>
</dbReference>
<organism evidence="2 3">
    <name type="scientific">Mucilaginibacter gracilis</name>
    <dbReference type="NCBI Taxonomy" id="423350"/>
    <lineage>
        <taxon>Bacteria</taxon>
        <taxon>Pseudomonadati</taxon>
        <taxon>Bacteroidota</taxon>
        <taxon>Sphingobacteriia</taxon>
        <taxon>Sphingobacteriales</taxon>
        <taxon>Sphingobacteriaceae</taxon>
        <taxon>Mucilaginibacter</taxon>
    </lineage>
</organism>
<dbReference type="Pfam" id="PF16289">
    <property type="entry name" value="PIN_12"/>
    <property type="match status" value="1"/>
</dbReference>
<evidence type="ECO:0000313" key="3">
    <source>
        <dbReference type="Proteomes" id="UP000268007"/>
    </source>
</evidence>
<keyword evidence="3" id="KW-1185">Reference proteome</keyword>
<dbReference type="EMBL" id="RBKU01000001">
    <property type="protein sequence ID" value="RKR82921.1"/>
    <property type="molecule type" value="Genomic_DNA"/>
</dbReference>